<protein>
    <recommendedName>
        <fullName evidence="3">Rhodanese domain-containing protein</fullName>
    </recommendedName>
</protein>
<feature type="domain" description="Rhodanese" evidence="3">
    <location>
        <begin position="24"/>
        <end position="142"/>
    </location>
</feature>
<dbReference type="SMART" id="SM00450">
    <property type="entry name" value="RHOD"/>
    <property type="match status" value="2"/>
</dbReference>
<name>A0ABP1CPA7_9APHY</name>
<evidence type="ECO:0000259" key="3">
    <source>
        <dbReference type="PROSITE" id="PS50206"/>
    </source>
</evidence>
<reference evidence="5" key="1">
    <citation type="submission" date="2024-04" db="EMBL/GenBank/DDBJ databases">
        <authorList>
            <person name="Shaw F."/>
            <person name="Minotto A."/>
        </authorList>
    </citation>
    <scope>NUCLEOTIDE SEQUENCE [LARGE SCALE GENOMIC DNA]</scope>
</reference>
<dbReference type="Gene3D" id="3.40.250.10">
    <property type="entry name" value="Rhodanese-like domain"/>
    <property type="match status" value="2"/>
</dbReference>
<evidence type="ECO:0000313" key="5">
    <source>
        <dbReference type="Proteomes" id="UP001497453"/>
    </source>
</evidence>
<evidence type="ECO:0000256" key="1">
    <source>
        <dbReference type="ARBA" id="ARBA00022679"/>
    </source>
</evidence>
<proteinExistence type="predicted"/>
<dbReference type="Proteomes" id="UP001497453">
    <property type="component" value="Chromosome 1"/>
</dbReference>
<organism evidence="4 5">
    <name type="scientific">Somion occarium</name>
    <dbReference type="NCBI Taxonomy" id="3059160"/>
    <lineage>
        <taxon>Eukaryota</taxon>
        <taxon>Fungi</taxon>
        <taxon>Dikarya</taxon>
        <taxon>Basidiomycota</taxon>
        <taxon>Agaricomycotina</taxon>
        <taxon>Agaricomycetes</taxon>
        <taxon>Polyporales</taxon>
        <taxon>Cerrenaceae</taxon>
        <taxon>Somion</taxon>
    </lineage>
</organism>
<dbReference type="PROSITE" id="PS50206">
    <property type="entry name" value="RHODANESE_3"/>
    <property type="match status" value="2"/>
</dbReference>
<dbReference type="InterPro" id="IPR001763">
    <property type="entry name" value="Rhodanese-like_dom"/>
</dbReference>
<dbReference type="PANTHER" id="PTHR11364:SF27">
    <property type="entry name" value="SULFURTRANSFERASE"/>
    <property type="match status" value="1"/>
</dbReference>
<dbReference type="InterPro" id="IPR045078">
    <property type="entry name" value="TST/MPST-like"/>
</dbReference>
<dbReference type="PANTHER" id="PTHR11364">
    <property type="entry name" value="THIOSULFATE SULFERTANSFERASE"/>
    <property type="match status" value="1"/>
</dbReference>
<dbReference type="CDD" id="cd01448">
    <property type="entry name" value="TST_Repeat_1"/>
    <property type="match status" value="1"/>
</dbReference>
<dbReference type="Pfam" id="PF00581">
    <property type="entry name" value="Rhodanese"/>
    <property type="match status" value="2"/>
</dbReference>
<keyword evidence="5" id="KW-1185">Reference proteome</keyword>
<evidence type="ECO:0000256" key="2">
    <source>
        <dbReference type="ARBA" id="ARBA00022737"/>
    </source>
</evidence>
<gene>
    <name evidence="4" type="ORF">GFSPODELE1_LOCUS1220</name>
</gene>
<dbReference type="SUPFAM" id="SSF52821">
    <property type="entry name" value="Rhodanese/Cell cycle control phosphatase"/>
    <property type="match status" value="2"/>
</dbReference>
<keyword evidence="2" id="KW-0677">Repeat</keyword>
<sequence>MSGTVFGDNCPLVVSPRQLFDLPPKSDVAVIDASWHMPNSPRKAREEFLKKRIPNAQFLDLDEAASPHELGLKHMMPTGQVFAKACQSLGISPKSHVVLYDTHGVFSSPRALFMFRALGHDRSSILNGGLPHWEANGCTVETGEPKPVEPIEYPPPFLDQEVIRSKCLHPLQYRFGLSFSIGYEQIISNANRDPSTEPIAELVLDARPKGRFVLELPYAHFHYQLNMPGLFRYLGTDPEPRPGLPSGHIPHSLSLPFTAFLDTNTYKPTPTSEEVTYTTLRSPHKIIESLRSALGDERLKEVMEGKRGVVTSCGSGMTAGVLWLGLKLLGVENVALYDESWTGYAARESSPIVKAN</sequence>
<dbReference type="InterPro" id="IPR036873">
    <property type="entry name" value="Rhodanese-like_dom_sf"/>
</dbReference>
<dbReference type="CDD" id="cd01449">
    <property type="entry name" value="TST_Repeat_2"/>
    <property type="match status" value="1"/>
</dbReference>
<dbReference type="EMBL" id="OZ037944">
    <property type="protein sequence ID" value="CAL1696517.1"/>
    <property type="molecule type" value="Genomic_DNA"/>
</dbReference>
<accession>A0ABP1CPA7</accession>
<keyword evidence="1" id="KW-0808">Transferase</keyword>
<feature type="domain" description="Rhodanese" evidence="3">
    <location>
        <begin position="235"/>
        <end position="353"/>
    </location>
</feature>
<evidence type="ECO:0000313" key="4">
    <source>
        <dbReference type="EMBL" id="CAL1696517.1"/>
    </source>
</evidence>